<feature type="compositionally biased region" description="Basic and acidic residues" evidence="7">
    <location>
        <begin position="22"/>
        <end position="32"/>
    </location>
</feature>
<evidence type="ECO:0000256" key="4">
    <source>
        <dbReference type="ARBA" id="ARBA00035233"/>
    </source>
</evidence>
<dbReference type="AlphaFoldDB" id="A0AAE1PB49"/>
<dbReference type="GO" id="GO:0003735">
    <property type="term" value="F:structural constituent of ribosome"/>
    <property type="evidence" value="ECO:0007669"/>
    <property type="project" value="InterPro"/>
</dbReference>
<dbReference type="PANTHER" id="PTHR10715:SF0">
    <property type="entry name" value="LARGE RIBOSOMAL SUBUNIT PROTEIN EL6"/>
    <property type="match status" value="1"/>
</dbReference>
<evidence type="ECO:0000313" key="8">
    <source>
        <dbReference type="EMBL" id="KAK4304853.1"/>
    </source>
</evidence>
<comment type="caution">
    <text evidence="8">The sequence shown here is derived from an EMBL/GenBank/DDBJ whole genome shotgun (WGS) entry which is preliminary data.</text>
</comment>
<organism evidence="8 9">
    <name type="scientific">Petrolisthes manimaculis</name>
    <dbReference type="NCBI Taxonomy" id="1843537"/>
    <lineage>
        <taxon>Eukaryota</taxon>
        <taxon>Metazoa</taxon>
        <taxon>Ecdysozoa</taxon>
        <taxon>Arthropoda</taxon>
        <taxon>Crustacea</taxon>
        <taxon>Multicrustacea</taxon>
        <taxon>Malacostraca</taxon>
        <taxon>Eumalacostraca</taxon>
        <taxon>Eucarida</taxon>
        <taxon>Decapoda</taxon>
        <taxon>Pleocyemata</taxon>
        <taxon>Anomura</taxon>
        <taxon>Galatheoidea</taxon>
        <taxon>Porcellanidae</taxon>
        <taxon>Petrolisthes</taxon>
    </lineage>
</organism>
<dbReference type="PANTHER" id="PTHR10715">
    <property type="entry name" value="60S RIBOSOMAL PROTEIN L6"/>
    <property type="match status" value="1"/>
</dbReference>
<feature type="compositionally biased region" description="Basic and acidic residues" evidence="7">
    <location>
        <begin position="40"/>
        <end position="54"/>
    </location>
</feature>
<dbReference type="CDD" id="cd13156">
    <property type="entry name" value="KOW_RPL6"/>
    <property type="match status" value="1"/>
</dbReference>
<dbReference type="Pfam" id="PF01159">
    <property type="entry name" value="Ribosomal_L6e"/>
    <property type="match status" value="1"/>
</dbReference>
<dbReference type="Gene3D" id="2.30.30.30">
    <property type="match status" value="1"/>
</dbReference>
<keyword evidence="3" id="KW-0687">Ribonucleoprotein</keyword>
<dbReference type="InterPro" id="IPR000915">
    <property type="entry name" value="60S_ribosomal_eL6"/>
</dbReference>
<dbReference type="InterPro" id="IPR041997">
    <property type="entry name" value="Ribosomal_eL6_KOW"/>
</dbReference>
<evidence type="ECO:0000256" key="3">
    <source>
        <dbReference type="ARBA" id="ARBA00023274"/>
    </source>
</evidence>
<evidence type="ECO:0000256" key="1">
    <source>
        <dbReference type="ARBA" id="ARBA00010592"/>
    </source>
</evidence>
<dbReference type="GO" id="GO:0000027">
    <property type="term" value="P:ribosomal large subunit assembly"/>
    <property type="evidence" value="ECO:0007669"/>
    <property type="project" value="TreeGrafter"/>
</dbReference>
<evidence type="ECO:0000256" key="7">
    <source>
        <dbReference type="SAM" id="MobiDB-lite"/>
    </source>
</evidence>
<gene>
    <name evidence="8" type="ORF">Pmani_023224</name>
</gene>
<dbReference type="InterPro" id="IPR008991">
    <property type="entry name" value="Translation_prot_SH3-like_sf"/>
</dbReference>
<keyword evidence="2" id="KW-0689">Ribosomal protein</keyword>
<proteinExistence type="inferred from homology"/>
<keyword evidence="9" id="KW-1185">Reference proteome</keyword>
<name>A0AAE1PB49_9EUCA</name>
<comment type="subunit">
    <text evidence="6">Component of the large ribosomal subunit. May bind IPO9 with low affinity.</text>
</comment>
<evidence type="ECO:0000256" key="5">
    <source>
        <dbReference type="ARBA" id="ARBA00035351"/>
    </source>
</evidence>
<dbReference type="GO" id="GO:0003723">
    <property type="term" value="F:RNA binding"/>
    <property type="evidence" value="ECO:0007669"/>
    <property type="project" value="TreeGrafter"/>
</dbReference>
<evidence type="ECO:0000256" key="6">
    <source>
        <dbReference type="ARBA" id="ARBA00046388"/>
    </source>
</evidence>
<evidence type="ECO:0000256" key="2">
    <source>
        <dbReference type="ARBA" id="ARBA00022980"/>
    </source>
</evidence>
<dbReference type="SUPFAM" id="SSF50104">
    <property type="entry name" value="Translation proteins SH3-like domain"/>
    <property type="match status" value="1"/>
</dbReference>
<feature type="region of interest" description="Disordered" evidence="7">
    <location>
        <begin position="1"/>
        <end position="78"/>
    </location>
</feature>
<accession>A0AAE1PB49</accession>
<evidence type="ECO:0000313" key="9">
    <source>
        <dbReference type="Proteomes" id="UP001292094"/>
    </source>
</evidence>
<dbReference type="EMBL" id="JAWZYT010002373">
    <property type="protein sequence ID" value="KAK4304853.1"/>
    <property type="molecule type" value="Genomic_DNA"/>
</dbReference>
<protein>
    <recommendedName>
        <fullName evidence="4">Large ribosomal subunit protein eL6</fullName>
    </recommendedName>
    <alternativeName>
        <fullName evidence="5">60S ribosomal protein L6</fullName>
    </alternativeName>
</protein>
<comment type="similarity">
    <text evidence="1">Belongs to the eukaryotic ribosomal protein eL6 family.</text>
</comment>
<dbReference type="InterPro" id="IPR014722">
    <property type="entry name" value="Rib_uL2_dom2"/>
</dbReference>
<dbReference type="Proteomes" id="UP001292094">
    <property type="component" value="Unassembled WGS sequence"/>
</dbReference>
<dbReference type="GO" id="GO:0022625">
    <property type="term" value="C:cytosolic large ribosomal subunit"/>
    <property type="evidence" value="ECO:0007669"/>
    <property type="project" value="TreeGrafter"/>
</dbReference>
<reference evidence="8" key="1">
    <citation type="submission" date="2023-11" db="EMBL/GenBank/DDBJ databases">
        <title>Genome assemblies of two species of porcelain crab, Petrolisthes cinctipes and Petrolisthes manimaculis (Anomura: Porcellanidae).</title>
        <authorList>
            <person name="Angst P."/>
        </authorList>
    </citation>
    <scope>NUCLEOTIDE SEQUENCE</scope>
    <source>
        <strain evidence="8">PB745_02</strain>
        <tissue evidence="8">Gill</tissue>
    </source>
</reference>
<feature type="compositionally biased region" description="Basic residues" evidence="7">
    <location>
        <begin position="59"/>
        <end position="78"/>
    </location>
</feature>
<dbReference type="GO" id="GO:0002181">
    <property type="term" value="P:cytoplasmic translation"/>
    <property type="evidence" value="ECO:0007669"/>
    <property type="project" value="TreeGrafter"/>
</dbReference>
<sequence length="322" mass="36210">MFGSLRSFQGEEDIMEQATIKEPAKAATEEPAKAATMEPAKADTKEPAKADAKAPAKAAAKKPAKAGARKPSKAQKRKHILKRYFKKKIPSKVVKKFNKVAKIMEEKKSVKAGRIRYGSKKLKPNAYYVKPIAGKTEGTQLVPVKKSPAYYAAQLKEKKRPKRVKISKRPVRSSLTPGTVCIVLAGLHKGKRVVFLKGLPGGLCLITGPHKVNSCPMRRVNQIYLIATSLKIDISWFGIPKHVNDRYFRRVKAPRPRKKEGDIFEKKKEAYFPSDQRKKDQAVVDGNVISAIRRRPDKKMVFGYLGTMFALRKGMYPHRLKF</sequence>